<proteinExistence type="predicted"/>
<dbReference type="EMBL" id="KN837183">
    <property type="protein sequence ID" value="KIJ35917.1"/>
    <property type="molecule type" value="Genomic_DNA"/>
</dbReference>
<evidence type="ECO:0000256" key="1">
    <source>
        <dbReference type="SAM" id="MobiDB-lite"/>
    </source>
</evidence>
<keyword evidence="3" id="KW-1185">Reference proteome</keyword>
<accession>A0A0C9V2Q2</accession>
<dbReference type="AlphaFoldDB" id="A0A0C9V2Q2"/>
<evidence type="ECO:0000313" key="3">
    <source>
        <dbReference type="Proteomes" id="UP000054279"/>
    </source>
</evidence>
<reference evidence="2 3" key="1">
    <citation type="submission" date="2014-06" db="EMBL/GenBank/DDBJ databases">
        <title>Evolutionary Origins and Diversification of the Mycorrhizal Mutualists.</title>
        <authorList>
            <consortium name="DOE Joint Genome Institute"/>
            <consortium name="Mycorrhizal Genomics Consortium"/>
            <person name="Kohler A."/>
            <person name="Kuo A."/>
            <person name="Nagy L.G."/>
            <person name="Floudas D."/>
            <person name="Copeland A."/>
            <person name="Barry K.W."/>
            <person name="Cichocki N."/>
            <person name="Veneault-Fourrey C."/>
            <person name="LaButti K."/>
            <person name="Lindquist E.A."/>
            <person name="Lipzen A."/>
            <person name="Lundell T."/>
            <person name="Morin E."/>
            <person name="Murat C."/>
            <person name="Riley R."/>
            <person name="Ohm R."/>
            <person name="Sun H."/>
            <person name="Tunlid A."/>
            <person name="Henrissat B."/>
            <person name="Grigoriev I.V."/>
            <person name="Hibbett D.S."/>
            <person name="Martin F."/>
        </authorList>
    </citation>
    <scope>NUCLEOTIDE SEQUENCE [LARGE SCALE GENOMIC DNA]</scope>
    <source>
        <strain evidence="2 3">SS14</strain>
    </source>
</reference>
<sequence>MKYIIPKKSSITLIEWLKSSITTFNPVLMWQWKESGGNTKASQKVGKKSDKAAEVDHVIRSISGNEFSSECVIVPEKTKGSMSSEKTAKWKSDKETMIPKDKEKKMASCPPSSPLQGKPEGANVVPK</sequence>
<feature type="compositionally biased region" description="Basic and acidic residues" evidence="1">
    <location>
        <begin position="86"/>
        <end position="106"/>
    </location>
</feature>
<protein>
    <submittedName>
        <fullName evidence="2">Uncharacterized protein</fullName>
    </submittedName>
</protein>
<feature type="region of interest" description="Disordered" evidence="1">
    <location>
        <begin position="78"/>
        <end position="127"/>
    </location>
</feature>
<dbReference type="Proteomes" id="UP000054279">
    <property type="component" value="Unassembled WGS sequence"/>
</dbReference>
<organism evidence="2 3">
    <name type="scientific">Sphaerobolus stellatus (strain SS14)</name>
    <dbReference type="NCBI Taxonomy" id="990650"/>
    <lineage>
        <taxon>Eukaryota</taxon>
        <taxon>Fungi</taxon>
        <taxon>Dikarya</taxon>
        <taxon>Basidiomycota</taxon>
        <taxon>Agaricomycotina</taxon>
        <taxon>Agaricomycetes</taxon>
        <taxon>Phallomycetidae</taxon>
        <taxon>Geastrales</taxon>
        <taxon>Sphaerobolaceae</taxon>
        <taxon>Sphaerobolus</taxon>
    </lineage>
</organism>
<evidence type="ECO:0000313" key="2">
    <source>
        <dbReference type="EMBL" id="KIJ35917.1"/>
    </source>
</evidence>
<name>A0A0C9V2Q2_SPHS4</name>
<dbReference type="HOGENOM" id="CLU_1971876_0_0_1"/>
<gene>
    <name evidence="2" type="ORF">M422DRAFT_51261</name>
</gene>